<sequence>MATQQSAKLVNREEARIEEYPEAAGQTFKKGELVYLVAGKATVCATSATLIAGMALQDATGVVDSPIAIAIAEPGTLYEMNVYHSTPASAITAITQPGTVFGHIVSANKHYINIGDTTTTRLVVQSLSKKDAVGDAYGRVLVEVIRIYCQLSSAKM</sequence>
<proteinExistence type="predicted"/>
<reference evidence="1" key="1">
    <citation type="submission" date="2020-03" db="EMBL/GenBank/DDBJ databases">
        <title>The deep terrestrial virosphere.</title>
        <authorList>
            <person name="Holmfeldt K."/>
            <person name="Nilsson E."/>
            <person name="Simone D."/>
            <person name="Lopez-Fernandez M."/>
            <person name="Wu X."/>
            <person name="de Brujin I."/>
            <person name="Lundin D."/>
            <person name="Andersson A."/>
            <person name="Bertilsson S."/>
            <person name="Dopson M."/>
        </authorList>
    </citation>
    <scope>NUCLEOTIDE SEQUENCE</scope>
    <source>
        <strain evidence="1">MM171A00247</strain>
        <strain evidence="2">MM171B00144</strain>
    </source>
</reference>
<dbReference type="EMBL" id="MT143893">
    <property type="protein sequence ID" value="QJB04971.1"/>
    <property type="molecule type" value="Genomic_DNA"/>
</dbReference>
<name>A0A6H1Z7N7_9ZZZZ</name>
<dbReference type="EMBL" id="MT143700">
    <property type="protein sequence ID" value="QJA43305.1"/>
    <property type="molecule type" value="Genomic_DNA"/>
</dbReference>
<evidence type="ECO:0000313" key="2">
    <source>
        <dbReference type="EMBL" id="QJB04971.1"/>
    </source>
</evidence>
<gene>
    <name evidence="1" type="ORF">MM171A00247_0019</name>
    <name evidence="2" type="ORF">MM171B00144_0010</name>
</gene>
<accession>A0A6H1Z7N7</accession>
<evidence type="ECO:0000313" key="1">
    <source>
        <dbReference type="EMBL" id="QJA43305.1"/>
    </source>
</evidence>
<organism evidence="1">
    <name type="scientific">viral metagenome</name>
    <dbReference type="NCBI Taxonomy" id="1070528"/>
    <lineage>
        <taxon>unclassified sequences</taxon>
        <taxon>metagenomes</taxon>
        <taxon>organismal metagenomes</taxon>
    </lineage>
</organism>
<dbReference type="AlphaFoldDB" id="A0A6H1Z7N7"/>
<protein>
    <submittedName>
        <fullName evidence="1">Uncharacterized protein</fullName>
    </submittedName>
</protein>